<dbReference type="Proteomes" id="UP000092665">
    <property type="component" value="Unassembled WGS sequence"/>
</dbReference>
<sequence length="211" mass="24864">MNVTYVGKRGLLNEKLHALLSRKIKLSVISTLNFNSFYKENTVIYAARYLSQSRINLSDTSDSFIYLSTLVPNNFHDSYQKRKNLDSLDVLESGRKVIYIPFIKELIPTYIKKRLITVKSDYFIYITSINEISSSILELISSDSQSKKLTSPCNYLYLNKRERLMFSLFSFIYKRVFNYPYFLINFVKILEKTLQKILFCIPLSCVYINRR</sequence>
<evidence type="ECO:0000313" key="1">
    <source>
        <dbReference type="EMBL" id="OCA56605.1"/>
    </source>
</evidence>
<gene>
    <name evidence="1" type="ORF">Phpb_00336</name>
</gene>
<organism evidence="1 2">
    <name type="scientific">Photorhabdus namnaonensis</name>
    <dbReference type="NCBI Taxonomy" id="1851568"/>
    <lineage>
        <taxon>Bacteria</taxon>
        <taxon>Pseudomonadati</taxon>
        <taxon>Pseudomonadota</taxon>
        <taxon>Gammaproteobacteria</taxon>
        <taxon>Enterobacterales</taxon>
        <taxon>Morganellaceae</taxon>
        <taxon>Photorhabdus</taxon>
    </lineage>
</organism>
<name>A0A1B8YN87_9GAMM</name>
<protein>
    <submittedName>
        <fullName evidence="1">Uncharacterized protein</fullName>
    </submittedName>
</protein>
<reference evidence="2" key="1">
    <citation type="submission" date="2015-11" db="EMBL/GenBank/DDBJ databases">
        <authorList>
            <person name="Tobias N.J."/>
            <person name="Mishra B."/>
            <person name="Gupta D.K."/>
            <person name="Thines M."/>
            <person name="Stinear T.P."/>
            <person name="Bode H.B."/>
        </authorList>
    </citation>
    <scope>NUCLEOTIDE SEQUENCE [LARGE SCALE GENOMIC DNA]</scope>
    <source>
        <strain evidence="2">PB45.5</strain>
    </source>
</reference>
<keyword evidence="2" id="KW-1185">Reference proteome</keyword>
<dbReference type="EMBL" id="LOIC01000009">
    <property type="protein sequence ID" value="OCA56605.1"/>
    <property type="molecule type" value="Genomic_DNA"/>
</dbReference>
<dbReference type="RefSeq" id="WP_065388884.1">
    <property type="nucleotide sequence ID" value="NZ_CAWMQN010000009.1"/>
</dbReference>
<dbReference type="AlphaFoldDB" id="A0A1B8YN87"/>
<comment type="caution">
    <text evidence="1">The sequence shown here is derived from an EMBL/GenBank/DDBJ whole genome shotgun (WGS) entry which is preliminary data.</text>
</comment>
<proteinExistence type="predicted"/>
<accession>A0A1B8YN87</accession>
<evidence type="ECO:0000313" key="2">
    <source>
        <dbReference type="Proteomes" id="UP000092665"/>
    </source>
</evidence>